<dbReference type="GO" id="GO:0009272">
    <property type="term" value="P:fungal-type cell wall biogenesis"/>
    <property type="evidence" value="ECO:0007669"/>
    <property type="project" value="UniProtKB-ARBA"/>
</dbReference>
<gene>
    <name evidence="26" type="ORF">DERYTH_LOCUS6934</name>
</gene>
<evidence type="ECO:0000256" key="3">
    <source>
        <dbReference type="ARBA" id="ARBA00004609"/>
    </source>
</evidence>
<keyword evidence="13 23" id="KW-0472">Membrane</keyword>
<evidence type="ECO:0000313" key="26">
    <source>
        <dbReference type="EMBL" id="CAG8586123.1"/>
    </source>
</evidence>
<evidence type="ECO:0000256" key="22">
    <source>
        <dbReference type="SAM" id="MobiDB-lite"/>
    </source>
</evidence>
<keyword evidence="27" id="KW-1185">Reference proteome</keyword>
<dbReference type="Pfam" id="PF01522">
    <property type="entry name" value="Polysacc_deac_1"/>
    <property type="match status" value="1"/>
</dbReference>
<dbReference type="PROSITE" id="PS51677">
    <property type="entry name" value="NODB"/>
    <property type="match status" value="1"/>
</dbReference>
<keyword evidence="19" id="KW-0624">Polysaccharide degradation</keyword>
<evidence type="ECO:0000256" key="12">
    <source>
        <dbReference type="ARBA" id="ARBA00023024"/>
    </source>
</evidence>
<keyword evidence="6" id="KW-0134">Cell wall</keyword>
<organism evidence="26 27">
    <name type="scientific">Dentiscutata erythropus</name>
    <dbReference type="NCBI Taxonomy" id="1348616"/>
    <lineage>
        <taxon>Eukaryota</taxon>
        <taxon>Fungi</taxon>
        <taxon>Fungi incertae sedis</taxon>
        <taxon>Mucoromycota</taxon>
        <taxon>Glomeromycotina</taxon>
        <taxon>Glomeromycetes</taxon>
        <taxon>Diversisporales</taxon>
        <taxon>Gigasporaceae</taxon>
        <taxon>Dentiscutata</taxon>
    </lineage>
</organism>
<reference evidence="26" key="1">
    <citation type="submission" date="2021-06" db="EMBL/GenBank/DDBJ databases">
        <authorList>
            <person name="Kallberg Y."/>
            <person name="Tangrot J."/>
            <person name="Rosling A."/>
        </authorList>
    </citation>
    <scope>NUCLEOTIDE SEQUENCE</scope>
    <source>
        <strain evidence="26">MA453B</strain>
    </source>
</reference>
<evidence type="ECO:0000256" key="18">
    <source>
        <dbReference type="ARBA" id="ARBA00023316"/>
    </source>
</evidence>
<keyword evidence="23" id="KW-1133">Transmembrane helix</keyword>
<dbReference type="GO" id="GO:0071555">
    <property type="term" value="P:cell wall organization"/>
    <property type="evidence" value="ECO:0007669"/>
    <property type="project" value="UniProtKB-KW"/>
</dbReference>
<evidence type="ECO:0000256" key="11">
    <source>
        <dbReference type="ARBA" id="ARBA00022801"/>
    </source>
</evidence>
<evidence type="ECO:0000256" key="6">
    <source>
        <dbReference type="ARBA" id="ARBA00022512"/>
    </source>
</evidence>
<dbReference type="EMBL" id="CAJVPY010003246">
    <property type="protein sequence ID" value="CAG8586123.1"/>
    <property type="molecule type" value="Genomic_DNA"/>
</dbReference>
<dbReference type="InterPro" id="IPR002509">
    <property type="entry name" value="NODB_dom"/>
</dbReference>
<sequence>MVSTSLFFLVILISAVIAQQQCVPYTSQFTFTPGEYPNIWSTPSTEVFNTAEFKQVNSSIKWSMVPNIPPKVMVNGTFVSSTYPATDPDCWWSYKLCVTPKAPGVNPDYYMCPEPDTWGLTYDDGPNCSHTQFYDFLKQNNQKASMFFVGSNVADWPNEAIRALTDGHHICVHTWSHPYMTTLTNDQVLAELYYTRKVIKYVMGITPLCWRPPFGDVDDRVRAIAQQLNMSTVIWNLDSDDWQMQPAGSFTSAQVDSIFQGFVDMGKNGTFATSGAIALEHELNNGTMSKAEQWYPAIKGAYKYVVPVATCLNISQPYAETNYTYQTFAQMLATTSNNSTSTPGGSGTSSGPNGAKSSTTKKSSSVSITSYISLISTVVIMLIAQLFGNLFQQA</sequence>
<evidence type="ECO:0000313" key="27">
    <source>
        <dbReference type="Proteomes" id="UP000789405"/>
    </source>
</evidence>
<evidence type="ECO:0000256" key="15">
    <source>
        <dbReference type="ARBA" id="ARBA00023277"/>
    </source>
</evidence>
<dbReference type="GO" id="GO:0098552">
    <property type="term" value="C:side of membrane"/>
    <property type="evidence" value="ECO:0007669"/>
    <property type="project" value="UniProtKB-KW"/>
</dbReference>
<feature type="signal peptide" evidence="24">
    <location>
        <begin position="1"/>
        <end position="18"/>
    </location>
</feature>
<evidence type="ECO:0000256" key="1">
    <source>
        <dbReference type="ARBA" id="ARBA00001941"/>
    </source>
</evidence>
<feature type="region of interest" description="Disordered" evidence="22">
    <location>
        <begin position="336"/>
        <end position="361"/>
    </location>
</feature>
<dbReference type="InterPro" id="IPR011330">
    <property type="entry name" value="Glyco_hydro/deAcase_b/a-brl"/>
</dbReference>
<feature type="domain" description="NodB homology" evidence="25">
    <location>
        <begin position="116"/>
        <end position="307"/>
    </location>
</feature>
<evidence type="ECO:0000256" key="14">
    <source>
        <dbReference type="ARBA" id="ARBA00023180"/>
    </source>
</evidence>
<dbReference type="SUPFAM" id="SSF88713">
    <property type="entry name" value="Glycoside hydrolase/deacetylase"/>
    <property type="match status" value="1"/>
</dbReference>
<evidence type="ECO:0000256" key="21">
    <source>
        <dbReference type="ARBA" id="ARBA00048494"/>
    </source>
</evidence>
<evidence type="ECO:0000256" key="10">
    <source>
        <dbReference type="ARBA" id="ARBA00022729"/>
    </source>
</evidence>
<evidence type="ECO:0000256" key="4">
    <source>
        <dbReference type="ARBA" id="ARBA00010973"/>
    </source>
</evidence>
<dbReference type="GO" id="GO:0004099">
    <property type="term" value="F:chitin deacetylase activity"/>
    <property type="evidence" value="ECO:0007669"/>
    <property type="project" value="UniProtKB-EC"/>
</dbReference>
<protein>
    <recommendedName>
        <fullName evidence="20">chitin deacetylase</fullName>
        <ecNumber evidence="20">3.5.1.41</ecNumber>
    </recommendedName>
</protein>
<keyword evidence="17" id="KW-0449">Lipoprotein</keyword>
<keyword evidence="23" id="KW-0812">Transmembrane</keyword>
<dbReference type="GO" id="GO:0046872">
    <property type="term" value="F:metal ion binding"/>
    <property type="evidence" value="ECO:0007669"/>
    <property type="project" value="UniProtKB-KW"/>
</dbReference>
<comment type="similarity">
    <text evidence="4">Belongs to the polysaccharide deacetylase family.</text>
</comment>
<evidence type="ECO:0000256" key="23">
    <source>
        <dbReference type="SAM" id="Phobius"/>
    </source>
</evidence>
<feature type="transmembrane region" description="Helical" evidence="23">
    <location>
        <begin position="371"/>
        <end position="391"/>
    </location>
</feature>
<comment type="cofactor">
    <cofactor evidence="1">
        <name>Co(2+)</name>
        <dbReference type="ChEBI" id="CHEBI:48828"/>
    </cofactor>
</comment>
<evidence type="ECO:0000256" key="24">
    <source>
        <dbReference type="SAM" id="SignalP"/>
    </source>
</evidence>
<dbReference type="PANTHER" id="PTHR10587:SF98">
    <property type="entry name" value="CHITIN DEACETYLASE"/>
    <property type="match status" value="1"/>
</dbReference>
<evidence type="ECO:0000256" key="5">
    <source>
        <dbReference type="ARBA" id="ARBA00022475"/>
    </source>
</evidence>
<keyword evidence="15" id="KW-0119">Carbohydrate metabolism</keyword>
<keyword evidence="5" id="KW-1003">Cell membrane</keyword>
<evidence type="ECO:0000256" key="7">
    <source>
        <dbReference type="ARBA" id="ARBA00022525"/>
    </source>
</evidence>
<comment type="caution">
    <text evidence="26">The sequence shown here is derived from an EMBL/GenBank/DDBJ whole genome shotgun (WGS) entry which is preliminary data.</text>
</comment>
<dbReference type="Proteomes" id="UP000789405">
    <property type="component" value="Unassembled WGS sequence"/>
</dbReference>
<proteinExistence type="inferred from homology"/>
<keyword evidence="11" id="KW-0378">Hydrolase</keyword>
<comment type="catalytic activity">
    <reaction evidence="21">
        <text>[(1-&gt;4)-N-acetyl-beta-D-glucosaminyl](n) + n H2O = chitosan + n acetate</text>
        <dbReference type="Rhea" id="RHEA:10464"/>
        <dbReference type="Rhea" id="RHEA-COMP:9593"/>
        <dbReference type="Rhea" id="RHEA-COMP:9597"/>
        <dbReference type="ChEBI" id="CHEBI:15377"/>
        <dbReference type="ChEBI" id="CHEBI:17029"/>
        <dbReference type="ChEBI" id="CHEBI:30089"/>
        <dbReference type="ChEBI" id="CHEBI:57704"/>
        <dbReference type="EC" id="3.5.1.41"/>
    </reaction>
    <physiologicalReaction direction="left-to-right" evidence="21">
        <dbReference type="Rhea" id="RHEA:10465"/>
    </physiologicalReaction>
</comment>
<dbReference type="AlphaFoldDB" id="A0A9N9G7E1"/>
<keyword evidence="8" id="KW-0336">GPI-anchor</keyword>
<dbReference type="PANTHER" id="PTHR10587">
    <property type="entry name" value="GLYCOSYL TRANSFERASE-RELATED"/>
    <property type="match status" value="1"/>
</dbReference>
<dbReference type="GO" id="GO:0005886">
    <property type="term" value="C:plasma membrane"/>
    <property type="evidence" value="ECO:0007669"/>
    <property type="project" value="UniProtKB-SubCell"/>
</dbReference>
<keyword evidence="18" id="KW-0961">Cell wall biogenesis/degradation</keyword>
<dbReference type="FunFam" id="3.20.20.370:FF:000004">
    <property type="entry name" value="Related to Chitin deacetylase"/>
    <property type="match status" value="1"/>
</dbReference>
<feature type="chain" id="PRO_5040193562" description="chitin deacetylase" evidence="24">
    <location>
        <begin position="19"/>
        <end position="394"/>
    </location>
</feature>
<name>A0A9N9G7E1_9GLOM</name>
<dbReference type="CDD" id="cd10952">
    <property type="entry name" value="CE4_MrCDA_like"/>
    <property type="match status" value="1"/>
</dbReference>
<dbReference type="GO" id="GO:0006032">
    <property type="term" value="P:chitin catabolic process"/>
    <property type="evidence" value="ECO:0007669"/>
    <property type="project" value="UniProtKB-KW"/>
</dbReference>
<keyword evidence="12" id="KW-0146">Chitin degradation</keyword>
<keyword evidence="9" id="KW-0479">Metal-binding</keyword>
<dbReference type="OrthoDB" id="407355at2759"/>
<dbReference type="EC" id="3.5.1.41" evidence="20"/>
<keyword evidence="10 24" id="KW-0732">Signal</keyword>
<evidence type="ECO:0000256" key="9">
    <source>
        <dbReference type="ARBA" id="ARBA00022723"/>
    </source>
</evidence>
<evidence type="ECO:0000256" key="8">
    <source>
        <dbReference type="ARBA" id="ARBA00022622"/>
    </source>
</evidence>
<evidence type="ECO:0000256" key="20">
    <source>
        <dbReference type="ARBA" id="ARBA00024056"/>
    </source>
</evidence>
<dbReference type="Gene3D" id="3.20.20.370">
    <property type="entry name" value="Glycoside hydrolase/deacetylase"/>
    <property type="match status" value="1"/>
</dbReference>
<evidence type="ECO:0000256" key="13">
    <source>
        <dbReference type="ARBA" id="ARBA00023136"/>
    </source>
</evidence>
<evidence type="ECO:0000259" key="25">
    <source>
        <dbReference type="PROSITE" id="PS51677"/>
    </source>
</evidence>
<evidence type="ECO:0000256" key="17">
    <source>
        <dbReference type="ARBA" id="ARBA00023288"/>
    </source>
</evidence>
<evidence type="ECO:0000256" key="2">
    <source>
        <dbReference type="ARBA" id="ARBA00004191"/>
    </source>
</evidence>
<accession>A0A9N9G7E1</accession>
<keyword evidence="7" id="KW-0964">Secreted</keyword>
<evidence type="ECO:0000256" key="16">
    <source>
        <dbReference type="ARBA" id="ARBA00023285"/>
    </source>
</evidence>
<dbReference type="InterPro" id="IPR050248">
    <property type="entry name" value="Polysacc_deacetylase_ArnD"/>
</dbReference>
<keyword evidence="16" id="KW-0170">Cobalt</keyword>
<dbReference type="GO" id="GO:0000272">
    <property type="term" value="P:polysaccharide catabolic process"/>
    <property type="evidence" value="ECO:0007669"/>
    <property type="project" value="UniProtKB-KW"/>
</dbReference>
<keyword evidence="14" id="KW-0325">Glycoprotein</keyword>
<evidence type="ECO:0000256" key="19">
    <source>
        <dbReference type="ARBA" id="ARBA00023326"/>
    </source>
</evidence>
<comment type="subcellular location">
    <subcellularLocation>
        <location evidence="3">Cell membrane</location>
        <topology evidence="3">Lipid-anchor</topology>
        <topology evidence="3">GPI-anchor</topology>
    </subcellularLocation>
    <subcellularLocation>
        <location evidence="2">Secreted</location>
        <location evidence="2">Cell wall</location>
    </subcellularLocation>
</comment>